<dbReference type="InterPro" id="IPR016024">
    <property type="entry name" value="ARM-type_fold"/>
</dbReference>
<keyword evidence="3 6" id="KW-0472">Membrane</keyword>
<feature type="repeat" description="CHCR" evidence="7">
    <location>
        <begin position="1133"/>
        <end position="1274"/>
    </location>
</feature>
<dbReference type="FunFam" id="1.25.40.10:FF:000005">
    <property type="entry name" value="Clathrin heavy chain"/>
    <property type="match status" value="1"/>
</dbReference>
<evidence type="ECO:0000256" key="5">
    <source>
        <dbReference type="ARBA" id="ARBA00023329"/>
    </source>
</evidence>
<comment type="caution">
    <text evidence="9">The sequence shown here is derived from an EMBL/GenBank/DDBJ whole genome shotgun (WGS) entry which is preliminary data.</text>
</comment>
<comment type="function">
    <text evidence="6">Clathrin is the major protein of the polyhedral coat of coated pits and vesicles.</text>
</comment>
<evidence type="ECO:0000256" key="2">
    <source>
        <dbReference type="ARBA" id="ARBA00022737"/>
    </source>
</evidence>
<keyword evidence="2" id="KW-0677">Repeat</keyword>
<dbReference type="GO" id="GO:0030479">
    <property type="term" value="C:actin cortical patch"/>
    <property type="evidence" value="ECO:0007669"/>
    <property type="project" value="TreeGrafter"/>
</dbReference>
<comment type="subcellular location">
    <subcellularLocation>
        <location evidence="6">Cytoplasmic vesicle membrane</location>
        <topology evidence="6">Peripheral membrane protein</topology>
        <orientation evidence="6">Cytoplasmic side</orientation>
    </subcellularLocation>
    <subcellularLocation>
        <location evidence="6">Membrane</location>
        <location evidence="6">Coated pit</location>
        <topology evidence="6">Peripheral membrane protein</topology>
        <orientation evidence="6">Cytoplasmic side</orientation>
    </subcellularLocation>
</comment>
<dbReference type="FunFam" id="1.25.40.730:FF:000003">
    <property type="entry name" value="Clathrin heavy chain"/>
    <property type="match status" value="1"/>
</dbReference>
<dbReference type="SUPFAM" id="SSF50989">
    <property type="entry name" value="Clathrin heavy-chain terminal domain"/>
    <property type="match status" value="1"/>
</dbReference>
<dbReference type="FunFam" id="2.130.10.110:FF:000003">
    <property type="entry name" value="Clathrin heavy chain"/>
    <property type="match status" value="1"/>
</dbReference>
<dbReference type="InterPro" id="IPR016341">
    <property type="entry name" value="Clathrin_heavy_chain"/>
</dbReference>
<dbReference type="GO" id="GO:0006898">
    <property type="term" value="P:receptor-mediated endocytosis"/>
    <property type="evidence" value="ECO:0007669"/>
    <property type="project" value="TreeGrafter"/>
</dbReference>
<dbReference type="Gene3D" id="1.25.40.10">
    <property type="entry name" value="Tetratricopeptide repeat domain"/>
    <property type="match status" value="4"/>
</dbReference>
<dbReference type="InterPro" id="IPR022365">
    <property type="entry name" value="Clathrin_H-chain_propeller_rpt"/>
</dbReference>
<feature type="region of interest" description="Disordered" evidence="8">
    <location>
        <begin position="1616"/>
        <end position="1678"/>
    </location>
</feature>
<feature type="repeat" description="CHCR" evidence="7">
    <location>
        <begin position="839"/>
        <end position="977"/>
    </location>
</feature>
<dbReference type="Proteomes" id="UP001271007">
    <property type="component" value="Unassembled WGS sequence"/>
</dbReference>
<dbReference type="FunFam" id="1.25.40.10:FF:000082">
    <property type="entry name" value="Clathrin heavy chain"/>
    <property type="match status" value="1"/>
</dbReference>
<evidence type="ECO:0000256" key="6">
    <source>
        <dbReference type="PIRNR" id="PIRNR002290"/>
    </source>
</evidence>
<name>A0AAJ0DDW5_9PEZI</name>
<dbReference type="SMART" id="SM00299">
    <property type="entry name" value="CLH"/>
    <property type="match status" value="7"/>
</dbReference>
<dbReference type="Pfam" id="PF01394">
    <property type="entry name" value="Clathrin_propel"/>
    <property type="match status" value="2"/>
</dbReference>
<keyword evidence="10" id="KW-1185">Reference proteome</keyword>
<dbReference type="Pfam" id="PF13838">
    <property type="entry name" value="Clathrin_H_link"/>
    <property type="match status" value="1"/>
</dbReference>
<feature type="repeat" description="CHCR" evidence="7">
    <location>
        <begin position="542"/>
        <end position="688"/>
    </location>
</feature>
<dbReference type="GO" id="GO:0030130">
    <property type="term" value="C:clathrin coat of trans-Golgi network vesicle"/>
    <property type="evidence" value="ECO:0007669"/>
    <property type="project" value="InterPro"/>
</dbReference>
<evidence type="ECO:0000256" key="4">
    <source>
        <dbReference type="ARBA" id="ARBA00023176"/>
    </source>
</evidence>
<dbReference type="GO" id="GO:0006895">
    <property type="term" value="P:Golgi to endosome transport"/>
    <property type="evidence" value="ECO:0007669"/>
    <property type="project" value="TreeGrafter"/>
</dbReference>
<dbReference type="Pfam" id="PF00637">
    <property type="entry name" value="Clathrin"/>
    <property type="match status" value="7"/>
</dbReference>
<dbReference type="InterPro" id="IPR016025">
    <property type="entry name" value="Clathrin_H-chain_N"/>
</dbReference>
<feature type="repeat" description="CHCR" evidence="7">
    <location>
        <begin position="1279"/>
        <end position="1425"/>
    </location>
</feature>
<dbReference type="PANTHER" id="PTHR10292:SF1">
    <property type="entry name" value="CLATHRIN HEAVY CHAIN"/>
    <property type="match status" value="1"/>
</dbReference>
<dbReference type="PANTHER" id="PTHR10292">
    <property type="entry name" value="CLATHRIN HEAVY CHAIN RELATED"/>
    <property type="match status" value="1"/>
</dbReference>
<dbReference type="GO" id="GO:0032051">
    <property type="term" value="F:clathrin light chain binding"/>
    <property type="evidence" value="ECO:0007669"/>
    <property type="project" value="InterPro"/>
</dbReference>
<dbReference type="GO" id="GO:0006886">
    <property type="term" value="P:intracellular protein transport"/>
    <property type="evidence" value="ECO:0007669"/>
    <property type="project" value="UniProtKB-UniRule"/>
</dbReference>
<dbReference type="GO" id="GO:0005829">
    <property type="term" value="C:cytosol"/>
    <property type="evidence" value="ECO:0007669"/>
    <property type="project" value="GOC"/>
</dbReference>
<evidence type="ECO:0000256" key="8">
    <source>
        <dbReference type="SAM" id="MobiDB-lite"/>
    </source>
</evidence>
<dbReference type="Gene3D" id="2.130.10.110">
    <property type="entry name" value="Clathrin heavy-chain terminal domain"/>
    <property type="match status" value="1"/>
</dbReference>
<dbReference type="FunFam" id="1.25.40.10:FF:000002">
    <property type="entry name" value="Clathrin heavy chain"/>
    <property type="match status" value="1"/>
</dbReference>
<feature type="repeat" description="CHCR" evidence="7">
    <location>
        <begin position="1428"/>
        <end position="1571"/>
    </location>
</feature>
<dbReference type="InterPro" id="IPR055358">
    <property type="entry name" value="CHCR"/>
</dbReference>
<evidence type="ECO:0000256" key="1">
    <source>
        <dbReference type="ARBA" id="ARBA00009535"/>
    </source>
</evidence>
<dbReference type="InterPro" id="IPR000547">
    <property type="entry name" value="Clathrin_H-chain/VPS_repeat"/>
</dbReference>
<gene>
    <name evidence="9" type="primary">CHC1</name>
    <name evidence="9" type="ORF">LTR09_010330</name>
</gene>
<reference evidence="9" key="1">
    <citation type="submission" date="2023-04" db="EMBL/GenBank/DDBJ databases">
        <title>Black Yeasts Isolated from many extreme environments.</title>
        <authorList>
            <person name="Coleine C."/>
            <person name="Stajich J.E."/>
            <person name="Selbmann L."/>
        </authorList>
    </citation>
    <scope>NUCLEOTIDE SEQUENCE</scope>
    <source>
        <strain evidence="9">CCFEE 5312</strain>
    </source>
</reference>
<dbReference type="PIRSF" id="PIRSF002290">
    <property type="entry name" value="Clathrin_H_chain"/>
    <property type="match status" value="1"/>
</dbReference>
<evidence type="ECO:0000313" key="9">
    <source>
        <dbReference type="EMBL" id="KAK3048337.1"/>
    </source>
</evidence>
<dbReference type="FunFam" id="1.25.40.10:FF:000001">
    <property type="entry name" value="Clathrin heavy chain"/>
    <property type="match status" value="1"/>
</dbReference>
<feature type="compositionally biased region" description="Basic and acidic residues" evidence="8">
    <location>
        <begin position="1617"/>
        <end position="1637"/>
    </location>
</feature>
<keyword evidence="5 6" id="KW-0968">Cytoplasmic vesicle</keyword>
<proteinExistence type="inferred from homology"/>
<dbReference type="PROSITE" id="PS50236">
    <property type="entry name" value="CHCR"/>
    <property type="match status" value="7"/>
</dbReference>
<dbReference type="GO" id="GO:0005198">
    <property type="term" value="F:structural molecule activity"/>
    <property type="evidence" value="ECO:0007669"/>
    <property type="project" value="InterPro"/>
</dbReference>
<sequence>MAQQPLPIKFTEILQLSSIGIQQPAIGFNSCTLESDNFICVRQKVDENASPEVIIVNLKNANSVMKRPIKADSAIMHWNKEIIALKAGGKTLQIFDLIGKTKIKSTLMAEDVVFWKWFSETSLGLVTDTGVYHWNIFDSTQSAPQKMFDRNQNLAGCQIINYRVSDDEKWMTVVGISQQQGRVVGSMQLYSKERGISQSIEGHAAAFGTLRMDDAASDTKLFTFANRTATGAKLHIVEVDHQASNPVFLKKAVDIYFPAEANSDFPVAMQVSPKYKVIYLVTKFGFIHLYDLESGTSIFMNRISSDTIFTTAPDDESSGIIGVNRKGQVLSVSVDENTIIPYLLRSAENAELAYKLATRAGLPGAEGLYQNRFDQVFNAGDYQAAAKVAANSPRGFLRTPQTIEKFKSVPQQQGQLSVILQYFGMLLDQGKLNQHETLELARPVLQQSRKHLLEKWMGEGKLGCSEQLGDLVRLHDVALASRIYQEAGASQKVIAAMAESGNFEQILSYSQSVGYTPDYNALLQHITRINPEKGAEFATSIAKENPALLDLDRAVDVFQSQNMIQPATSFLLDVLSGNKPEEGHLQTRLLEMNLQSAPQVADAILGNEMFSYYDKERIAGLCEQAGLLSRALELYEDPVAIKRCVVQADKLPEEFLLNYFGKLTVELSLDCLNEMLKVNIRQNLQAVINIAKKYSDLLGPTRIIDLLEKYNTFEGLYFYLGGIVNISEDKDVTFKYIESATKMGQLQEVERICRESNFYDPEKVKNFLKEQRLTEQLPLIIVCDRFDFIHDLVLYLYKNQQFKSIEVYVQRVNPAKTPAVIGTLLDVDCEESVVKSLLASVPPESIPIDELVGEVESRNRLKLLLPFLESTLAAGNQQQAVYNALAKIYIDNNNPEKFLKENDLYDPLIVGRYCEARDPNLAFIAYQKGQNDLELISITNENAMFRAQARYLLGRADPEVWQYVLSDNNIHRRSLVDQVIATAVPESQDPEQVSVAVKAFISNDLPVELIELLEKIILEPSTFSDNANLQNLLMLTAAKSDRGRVAGYIQNLDNYSPDDIAQQCIEVGMFEEAFLIYKKAQNHSEAANVLVEHVVSIDRAQEYADQVDLPEVWSKVAKAQLDGLRVPDAIESYIRAQDPSNFQEVVEVGTHAGKDEDLIKYLRMARKTLREPAVDTGLAFCYARTNQLPELEEFLRGTNVANIEESGDKAYEEGYYEASKIFFTSISNWAKLATTLVHLEEYQAAVECARKANSVKVWKQVNEACVAKKEFRLAQICGLNLIVHADELADLVKQYERNGYFDELISLLEAGLGLERAHMGMFTSLAELLAKYHPERVMEHLRIFWGRINIPKAIRACEEAHLWPELVFLYTHYDEYDNAALAMMERAADAWEHHTFKETVIKVANLEIYYRALNFYLQEQPSLITDLLQALTPRIDVNRVVRMFEKSDNIPLIKPFLLNVQTQNKRAVNDAINDLLIEEEDYKQLRDSVENFDNYEAVALAQRLEKHDLVFFRQIAANIYRKNKRWDKSIALSKQDKLYKDAIETSAMSGKNEVVEELIRYFVDIGSKECYVGMLYSCYDLLPMHTVMELSWRHGLNDFTMPFMINYMAQQSATISELKRDNDERKTREAADKKDESNGPILGGSRLMLTQGGMQAPSPTPYGQTNGIMPQPTGYRGF</sequence>
<dbReference type="GO" id="GO:0030132">
    <property type="term" value="C:clathrin coat of coated pit"/>
    <property type="evidence" value="ECO:0007669"/>
    <property type="project" value="InterPro"/>
</dbReference>
<dbReference type="InterPro" id="IPR011990">
    <property type="entry name" value="TPR-like_helical_dom_sf"/>
</dbReference>
<organism evidence="9 10">
    <name type="scientific">Extremus antarcticus</name>
    <dbReference type="NCBI Taxonomy" id="702011"/>
    <lineage>
        <taxon>Eukaryota</taxon>
        <taxon>Fungi</taxon>
        <taxon>Dikarya</taxon>
        <taxon>Ascomycota</taxon>
        <taxon>Pezizomycotina</taxon>
        <taxon>Dothideomycetes</taxon>
        <taxon>Dothideomycetidae</taxon>
        <taxon>Mycosphaerellales</taxon>
        <taxon>Extremaceae</taxon>
        <taxon>Extremus</taxon>
    </lineage>
</organism>
<dbReference type="Gene3D" id="1.25.40.730">
    <property type="match status" value="1"/>
</dbReference>
<dbReference type="SUPFAM" id="SSF48371">
    <property type="entry name" value="ARM repeat"/>
    <property type="match status" value="6"/>
</dbReference>
<evidence type="ECO:0000313" key="10">
    <source>
        <dbReference type="Proteomes" id="UP001271007"/>
    </source>
</evidence>
<feature type="repeat" description="CHCR" evidence="7">
    <location>
        <begin position="691"/>
        <end position="833"/>
    </location>
</feature>
<accession>A0AAJ0DDW5</accession>
<evidence type="ECO:0000256" key="7">
    <source>
        <dbReference type="PROSITE-ProRule" id="PRU01006"/>
    </source>
</evidence>
<keyword evidence="4 6" id="KW-0168">Coated pit</keyword>
<protein>
    <recommendedName>
        <fullName evidence="6">Clathrin heavy chain</fullName>
    </recommendedName>
</protein>
<feature type="repeat" description="CHCR" evidence="7">
    <location>
        <begin position="984"/>
        <end position="1129"/>
    </location>
</feature>
<evidence type="ECO:0000256" key="3">
    <source>
        <dbReference type="ARBA" id="ARBA00023136"/>
    </source>
</evidence>
<dbReference type="EMBL" id="JAWDJX010000050">
    <property type="protein sequence ID" value="KAK3048337.1"/>
    <property type="molecule type" value="Genomic_DNA"/>
</dbReference>
<comment type="similarity">
    <text evidence="1 6">Belongs to the clathrin heavy chain family.</text>
</comment>
<dbReference type="GO" id="GO:0071439">
    <property type="term" value="C:clathrin complex"/>
    <property type="evidence" value="ECO:0007669"/>
    <property type="project" value="InterPro"/>
</dbReference>